<accession>A0A2P2Q5L4</accession>
<name>A0A2P2Q5L4_RHIMU</name>
<dbReference type="EMBL" id="GGEC01081790">
    <property type="protein sequence ID" value="MBX62274.1"/>
    <property type="molecule type" value="Transcribed_RNA"/>
</dbReference>
<organism evidence="1">
    <name type="scientific">Rhizophora mucronata</name>
    <name type="common">Asiatic mangrove</name>
    <dbReference type="NCBI Taxonomy" id="61149"/>
    <lineage>
        <taxon>Eukaryota</taxon>
        <taxon>Viridiplantae</taxon>
        <taxon>Streptophyta</taxon>
        <taxon>Embryophyta</taxon>
        <taxon>Tracheophyta</taxon>
        <taxon>Spermatophyta</taxon>
        <taxon>Magnoliopsida</taxon>
        <taxon>eudicotyledons</taxon>
        <taxon>Gunneridae</taxon>
        <taxon>Pentapetalae</taxon>
        <taxon>rosids</taxon>
        <taxon>fabids</taxon>
        <taxon>Malpighiales</taxon>
        <taxon>Rhizophoraceae</taxon>
        <taxon>Rhizophora</taxon>
    </lineage>
</organism>
<sequence length="28" mass="3069">MYSGKRISIVSKKQHVSKLTSGQLSSCD</sequence>
<reference evidence="1" key="1">
    <citation type="submission" date="2018-02" db="EMBL/GenBank/DDBJ databases">
        <title>Rhizophora mucronata_Transcriptome.</title>
        <authorList>
            <person name="Meera S.P."/>
            <person name="Sreeshan A."/>
            <person name="Augustine A."/>
        </authorList>
    </citation>
    <scope>NUCLEOTIDE SEQUENCE</scope>
    <source>
        <tissue evidence="1">Leaf</tissue>
    </source>
</reference>
<protein>
    <submittedName>
        <fullName evidence="1">Uncharacterized protein</fullName>
    </submittedName>
</protein>
<proteinExistence type="predicted"/>
<evidence type="ECO:0000313" key="1">
    <source>
        <dbReference type="EMBL" id="MBX62274.1"/>
    </source>
</evidence>
<dbReference type="AlphaFoldDB" id="A0A2P2Q5L4"/>